<organism evidence="2 3">
    <name type="scientific">Azobacteroides pseudotrichonymphae genomovar. CFP2</name>
    <dbReference type="NCBI Taxonomy" id="511995"/>
    <lineage>
        <taxon>Bacteria</taxon>
        <taxon>Pseudomonadati</taxon>
        <taxon>Bacteroidota</taxon>
        <taxon>Bacteroidia</taxon>
        <taxon>Bacteroidales</taxon>
        <taxon>Candidatus Azobacteroides</taxon>
    </lineage>
</organism>
<dbReference type="eggNOG" id="COG1183">
    <property type="taxonomic scope" value="Bacteria"/>
</dbReference>
<protein>
    <submittedName>
        <fullName evidence="2">Phosphatidylserine synthase</fullName>
    </submittedName>
</protein>
<feature type="transmembrane region" description="Helical" evidence="1">
    <location>
        <begin position="214"/>
        <end position="232"/>
    </location>
</feature>
<dbReference type="OrthoDB" id="9777147at2"/>
<feature type="transmembrane region" description="Helical" evidence="1">
    <location>
        <begin position="65"/>
        <end position="84"/>
    </location>
</feature>
<dbReference type="GO" id="GO:0016020">
    <property type="term" value="C:membrane"/>
    <property type="evidence" value="ECO:0007669"/>
    <property type="project" value="InterPro"/>
</dbReference>
<dbReference type="Proteomes" id="UP000000723">
    <property type="component" value="Chromosome"/>
</dbReference>
<sequence length="234" mass="26390">MNYIPNIITCLNLLFGCIASVMSLDFADQKKAFFFILLACICDYLDGLSAFLLKIQSKLGAELDSLADIVSFGIAPSCIVYTFLKSINNSVITPYCAFLLAIFAALRLAHFNIDTQQTISFLGLPVPASALFWAGLIPSCHIFSFNYYYSTTITILTLLLVFIFCFLMVSSLPMISLKFKKPLKWKNNVYSFYLIFIFIALYILFLVFSMPFLGISLIIVFYIILSIINSITKF</sequence>
<dbReference type="AlphaFoldDB" id="B6YRT3"/>
<keyword evidence="3" id="KW-1185">Reference proteome</keyword>
<dbReference type="EMBL" id="AP010656">
    <property type="protein sequence ID" value="BAG83905.1"/>
    <property type="molecule type" value="Genomic_DNA"/>
</dbReference>
<feature type="transmembrane region" description="Helical" evidence="1">
    <location>
        <begin position="33"/>
        <end position="53"/>
    </location>
</feature>
<dbReference type="GO" id="GO:0016780">
    <property type="term" value="F:phosphotransferase activity, for other substituted phosphate groups"/>
    <property type="evidence" value="ECO:0007669"/>
    <property type="project" value="InterPro"/>
</dbReference>
<dbReference type="InterPro" id="IPR000462">
    <property type="entry name" value="CDP-OH_P_trans"/>
</dbReference>
<feature type="transmembrane region" description="Helical" evidence="1">
    <location>
        <begin position="90"/>
        <end position="109"/>
    </location>
</feature>
<feature type="transmembrane region" description="Helical" evidence="1">
    <location>
        <begin position="155"/>
        <end position="177"/>
    </location>
</feature>
<proteinExistence type="predicted"/>
<keyword evidence="1" id="KW-0812">Transmembrane</keyword>
<keyword evidence="1" id="KW-1133">Transmembrane helix</keyword>
<dbReference type="HOGENOM" id="CLU_049944_3_0_10"/>
<dbReference type="Gene3D" id="1.20.120.1760">
    <property type="match status" value="1"/>
</dbReference>
<dbReference type="KEGG" id="aps:CFPG_642"/>
<feature type="transmembrane region" description="Helical" evidence="1">
    <location>
        <begin position="189"/>
        <end position="208"/>
    </location>
</feature>
<evidence type="ECO:0000313" key="3">
    <source>
        <dbReference type="Proteomes" id="UP000000723"/>
    </source>
</evidence>
<dbReference type="Pfam" id="PF01066">
    <property type="entry name" value="CDP-OH_P_transf"/>
    <property type="match status" value="1"/>
</dbReference>
<keyword evidence="1" id="KW-0472">Membrane</keyword>
<gene>
    <name evidence="2" type="ordered locus">CFPG_642</name>
</gene>
<accession>B6YRT3</accession>
<dbReference type="RefSeq" id="WP_012573665.1">
    <property type="nucleotide sequence ID" value="NC_011565.1"/>
</dbReference>
<dbReference type="GO" id="GO:0008654">
    <property type="term" value="P:phospholipid biosynthetic process"/>
    <property type="evidence" value="ECO:0007669"/>
    <property type="project" value="InterPro"/>
</dbReference>
<name>B6YRT3_AZOPC</name>
<dbReference type="STRING" id="511995.CFPG_642"/>
<reference evidence="3" key="1">
    <citation type="journal article" date="2008" name="Science">
        <title>Genome of an endosymbiont coupling N2 fixation to cellulolysis within RT protist cells in termite gut.</title>
        <authorList>
            <person name="Hongoh Y."/>
            <person name="Sharma V.K."/>
            <person name="Prakash T."/>
            <person name="Noda S."/>
            <person name="Toh H."/>
            <person name="Taylor T.D."/>
            <person name="Kudo T."/>
            <person name="Sakaki Y."/>
            <person name="Toyoda A."/>
            <person name="Hattori M."/>
            <person name="Ohkuma M."/>
        </authorList>
    </citation>
    <scope>NUCLEOTIDE SEQUENCE [LARGE SCALE GENOMIC DNA]</scope>
</reference>
<evidence type="ECO:0000313" key="2">
    <source>
        <dbReference type="EMBL" id="BAG83905.1"/>
    </source>
</evidence>
<dbReference type="InterPro" id="IPR043130">
    <property type="entry name" value="CDP-OH_PTrfase_TM_dom"/>
</dbReference>
<evidence type="ECO:0000256" key="1">
    <source>
        <dbReference type="SAM" id="Phobius"/>
    </source>
</evidence>